<dbReference type="SUPFAM" id="SSF58100">
    <property type="entry name" value="Bacterial hemolysins"/>
    <property type="match status" value="1"/>
</dbReference>
<dbReference type="PANTHER" id="PTHR38443:SF2">
    <property type="entry name" value="NON-HEMOLYTIC ENTEROTOXIN LYTIC COMPONENT L1"/>
    <property type="match status" value="1"/>
</dbReference>
<gene>
    <name evidence="1" type="ORF">ACFYWW_22260</name>
</gene>
<dbReference type="EMBL" id="JBIAPK010000006">
    <property type="protein sequence ID" value="MFF3341413.1"/>
    <property type="molecule type" value="Genomic_DNA"/>
</dbReference>
<dbReference type="RefSeq" id="WP_387896564.1">
    <property type="nucleotide sequence ID" value="NZ_JBIAPK010000006.1"/>
</dbReference>
<dbReference type="InterPro" id="IPR008414">
    <property type="entry name" value="HBL"/>
</dbReference>
<accession>A0ABW6RIP1</accession>
<evidence type="ECO:0000313" key="2">
    <source>
        <dbReference type="Proteomes" id="UP001601976"/>
    </source>
</evidence>
<protein>
    <submittedName>
        <fullName evidence="1">HBL/NHE enterotoxin family protein</fullName>
    </submittedName>
</protein>
<comment type="caution">
    <text evidence="1">The sequence shown here is derived from an EMBL/GenBank/DDBJ whole genome shotgun (WGS) entry which is preliminary data.</text>
</comment>
<dbReference type="Proteomes" id="UP001601976">
    <property type="component" value="Unassembled WGS sequence"/>
</dbReference>
<dbReference type="Pfam" id="PF05791">
    <property type="entry name" value="Bacillus_HBL"/>
    <property type="match status" value="1"/>
</dbReference>
<sequence>MLQDQPHPGAVKKSLVRTHGTAVAVQSLATCLGIAPRMRFDLLEEKTRDELKTLDPDAAQKAVEALEGIDVHTDKARKHADRWNEDVLRQLFATAADVHGHATQFLPVAGELRSQIAALGTKPTPDRQREVLESVRARLKAQQKPVDKRAKAAKELVDELTAFAADVKGDSTDFEKDREAVDKAVTGKGSVIDAINQKVATLNDQLAKDAKTLAQGATDKIPGIGLLVIGGLFVVGDSSAAGVGFLTSGLGLLAQPGTTVSGGDLNKEKAELAALQADLSVLQASVSCFRTTQRAITQFSADAEECRAGGQDLHQAWLSHGKALADTVKTVDDVLKKQPAPDLSRVLTDADRYLSSATDEWTDARKTADTVEACLVGIRDHVDESRVDEPTKA</sequence>
<dbReference type="PANTHER" id="PTHR38443">
    <property type="match status" value="1"/>
</dbReference>
<dbReference type="Gene3D" id="1.20.1170.10">
    <property type="match status" value="1"/>
</dbReference>
<keyword evidence="2" id="KW-1185">Reference proteome</keyword>
<organism evidence="1 2">
    <name type="scientific">Streptomyces flavidovirens</name>
    <dbReference type="NCBI Taxonomy" id="67298"/>
    <lineage>
        <taxon>Bacteria</taxon>
        <taxon>Bacillati</taxon>
        <taxon>Actinomycetota</taxon>
        <taxon>Actinomycetes</taxon>
        <taxon>Kitasatosporales</taxon>
        <taxon>Streptomycetaceae</taxon>
        <taxon>Streptomyces</taxon>
    </lineage>
</organism>
<evidence type="ECO:0000313" key="1">
    <source>
        <dbReference type="EMBL" id="MFF3341413.1"/>
    </source>
</evidence>
<dbReference type="InterPro" id="IPR052785">
    <property type="entry name" value="Enterotoxin_cmpnt"/>
</dbReference>
<name>A0ABW6RIP1_9ACTN</name>
<proteinExistence type="predicted"/>
<reference evidence="1 2" key="1">
    <citation type="submission" date="2024-10" db="EMBL/GenBank/DDBJ databases">
        <title>The Natural Products Discovery Center: Release of the First 8490 Sequenced Strains for Exploring Actinobacteria Biosynthetic Diversity.</title>
        <authorList>
            <person name="Kalkreuter E."/>
            <person name="Kautsar S.A."/>
            <person name="Yang D."/>
            <person name="Bader C.D."/>
            <person name="Teijaro C.N."/>
            <person name="Fluegel L."/>
            <person name="Davis C.M."/>
            <person name="Simpson J.R."/>
            <person name="Lauterbach L."/>
            <person name="Steele A.D."/>
            <person name="Gui C."/>
            <person name="Meng S."/>
            <person name="Li G."/>
            <person name="Viehrig K."/>
            <person name="Ye F."/>
            <person name="Su P."/>
            <person name="Kiefer A.F."/>
            <person name="Nichols A."/>
            <person name="Cepeda A.J."/>
            <person name="Yan W."/>
            <person name="Fan B."/>
            <person name="Jiang Y."/>
            <person name="Adhikari A."/>
            <person name="Zheng C.-J."/>
            <person name="Schuster L."/>
            <person name="Cowan T.M."/>
            <person name="Smanski M.J."/>
            <person name="Chevrette M.G."/>
            <person name="De Carvalho L.P.S."/>
            <person name="Shen B."/>
        </authorList>
    </citation>
    <scope>NUCLEOTIDE SEQUENCE [LARGE SCALE GENOMIC DNA]</scope>
    <source>
        <strain evidence="1 2">NPDC003029</strain>
    </source>
</reference>